<reference evidence="1" key="1">
    <citation type="journal article" date="2020" name="mSystems">
        <title>Genome- and Community-Level Interaction Insights into Carbon Utilization and Element Cycling Functions of Hydrothermarchaeota in Hydrothermal Sediment.</title>
        <authorList>
            <person name="Zhou Z."/>
            <person name="Liu Y."/>
            <person name="Xu W."/>
            <person name="Pan J."/>
            <person name="Luo Z.H."/>
            <person name="Li M."/>
        </authorList>
    </citation>
    <scope>NUCLEOTIDE SEQUENCE [LARGE SCALE GENOMIC DNA]</scope>
    <source>
        <strain evidence="1">SpSt-402</strain>
    </source>
</reference>
<dbReference type="InterPro" id="IPR019004">
    <property type="entry name" value="YqeY/Aim41"/>
</dbReference>
<sequence>MSLKDRISEDIKTAMKAQDKIRLETVRSIKKAILEKEVSLRPSGQDTLTEAHEMEVLVQLAKQRRDAIAQYEQANRPDLAQQEAQELAILEEYLPTQLSDDEISQMIDEIIAQVGATSAKDMGKVMGPAMQQLKGKADGKKVQEFVKAKLAGS</sequence>
<evidence type="ECO:0000313" key="1">
    <source>
        <dbReference type="EMBL" id="HGW94550.1"/>
    </source>
</evidence>
<dbReference type="Gene3D" id="1.10.1510.10">
    <property type="entry name" value="Uncharacterised protein YqeY/AIM41 PF09424, N-terminal domain"/>
    <property type="match status" value="1"/>
</dbReference>
<dbReference type="InterPro" id="IPR023168">
    <property type="entry name" value="GatB_Yqey_C_2"/>
</dbReference>
<dbReference type="GO" id="GO:0016884">
    <property type="term" value="F:carbon-nitrogen ligase activity, with glutamine as amido-N-donor"/>
    <property type="evidence" value="ECO:0007669"/>
    <property type="project" value="InterPro"/>
</dbReference>
<dbReference type="PANTHER" id="PTHR28055:SF1">
    <property type="entry name" value="ALTERED INHERITANCE OF MITOCHONDRIA PROTEIN 41, MITOCHONDRIAL"/>
    <property type="match status" value="1"/>
</dbReference>
<name>A0A832M3D9_9CYAN</name>
<organism evidence="1">
    <name type="scientific">Oscillatoriales cyanobacterium SpSt-402</name>
    <dbReference type="NCBI Taxonomy" id="2282168"/>
    <lineage>
        <taxon>Bacteria</taxon>
        <taxon>Bacillati</taxon>
        <taxon>Cyanobacteriota</taxon>
        <taxon>Cyanophyceae</taxon>
        <taxon>Oscillatoriophycideae</taxon>
        <taxon>Oscillatoriales</taxon>
    </lineage>
</organism>
<dbReference type="InterPro" id="IPR003789">
    <property type="entry name" value="Asn/Gln_tRNA_amidoTrase-B-like"/>
</dbReference>
<protein>
    <submittedName>
        <fullName evidence="1">GatB/YqeY domain-containing protein</fullName>
    </submittedName>
</protein>
<accession>A0A832M3D9</accession>
<dbReference type="PANTHER" id="PTHR28055">
    <property type="entry name" value="ALTERED INHERITANCE OF MITOCHONDRIA PROTEIN 41, MITOCHONDRIAL"/>
    <property type="match status" value="1"/>
</dbReference>
<gene>
    <name evidence="1" type="ORF">ENR47_09750</name>
</gene>
<dbReference type="Gene3D" id="1.10.10.410">
    <property type="match status" value="1"/>
</dbReference>
<dbReference type="EMBL" id="DSRD01000609">
    <property type="protein sequence ID" value="HGW94550.1"/>
    <property type="molecule type" value="Genomic_DNA"/>
</dbReference>
<dbReference type="AlphaFoldDB" id="A0A832M3D9"/>
<dbReference type="InterPro" id="IPR042184">
    <property type="entry name" value="YqeY/Aim41_N"/>
</dbReference>
<dbReference type="Pfam" id="PF09424">
    <property type="entry name" value="YqeY"/>
    <property type="match status" value="1"/>
</dbReference>
<dbReference type="SUPFAM" id="SSF89095">
    <property type="entry name" value="GatB/YqeY motif"/>
    <property type="match status" value="1"/>
</dbReference>
<comment type="caution">
    <text evidence="1">The sequence shown here is derived from an EMBL/GenBank/DDBJ whole genome shotgun (WGS) entry which is preliminary data.</text>
</comment>
<proteinExistence type="predicted"/>